<name>A0ABC8LZP9_ERUVS</name>
<dbReference type="EMBL" id="CAKOAT010830710">
    <property type="protein sequence ID" value="CAH8389391.1"/>
    <property type="molecule type" value="Genomic_DNA"/>
</dbReference>
<evidence type="ECO:0000313" key="3">
    <source>
        <dbReference type="Proteomes" id="UP001642260"/>
    </source>
</evidence>
<sequence length="265" mass="29440">MSSSAFISLLVSRFSSRVLRIRSLFLSGERGLRRRHELRFLVFTVVLLTALPFWWVFSPTMSREGSLTTVVLWFTGALPGESPCGCRRTSHTVNLVRALQLLMEFRSQRSSFHFSPPGSETTKQPRGAPLPLYDAISQDISSLNLNLIGGYSPSSSLSFDGNWDYSGEPVSPPASTSSNVICTASNLQPRSTTSPACFLTSGTRSISKWAWPNSFAEAPNPVIKFQNPGLSNQSVRLDRSVRGQKVQSRLLRFFSLVRVVPQRHL</sequence>
<evidence type="ECO:0000256" key="1">
    <source>
        <dbReference type="SAM" id="Phobius"/>
    </source>
</evidence>
<proteinExistence type="predicted"/>
<feature type="transmembrane region" description="Helical" evidence="1">
    <location>
        <begin position="40"/>
        <end position="57"/>
    </location>
</feature>
<gene>
    <name evidence="2" type="ORF">ERUC_LOCUS41874</name>
</gene>
<keyword evidence="1" id="KW-0812">Transmembrane</keyword>
<protein>
    <submittedName>
        <fullName evidence="2">Uncharacterized protein</fullName>
    </submittedName>
</protein>
<keyword evidence="1" id="KW-0472">Membrane</keyword>
<comment type="caution">
    <text evidence="2">The sequence shown here is derived from an EMBL/GenBank/DDBJ whole genome shotgun (WGS) entry which is preliminary data.</text>
</comment>
<dbReference type="Proteomes" id="UP001642260">
    <property type="component" value="Unassembled WGS sequence"/>
</dbReference>
<dbReference type="AlphaFoldDB" id="A0ABC8LZP9"/>
<keyword evidence="3" id="KW-1185">Reference proteome</keyword>
<organism evidence="2 3">
    <name type="scientific">Eruca vesicaria subsp. sativa</name>
    <name type="common">Garden rocket</name>
    <name type="synonym">Eruca sativa</name>
    <dbReference type="NCBI Taxonomy" id="29727"/>
    <lineage>
        <taxon>Eukaryota</taxon>
        <taxon>Viridiplantae</taxon>
        <taxon>Streptophyta</taxon>
        <taxon>Embryophyta</taxon>
        <taxon>Tracheophyta</taxon>
        <taxon>Spermatophyta</taxon>
        <taxon>Magnoliopsida</taxon>
        <taxon>eudicotyledons</taxon>
        <taxon>Gunneridae</taxon>
        <taxon>Pentapetalae</taxon>
        <taxon>rosids</taxon>
        <taxon>malvids</taxon>
        <taxon>Brassicales</taxon>
        <taxon>Brassicaceae</taxon>
        <taxon>Brassiceae</taxon>
        <taxon>Eruca</taxon>
    </lineage>
</organism>
<evidence type="ECO:0000313" key="2">
    <source>
        <dbReference type="EMBL" id="CAH8389391.1"/>
    </source>
</evidence>
<keyword evidence="1" id="KW-1133">Transmembrane helix</keyword>
<accession>A0ABC8LZP9</accession>
<reference evidence="2 3" key="1">
    <citation type="submission" date="2022-03" db="EMBL/GenBank/DDBJ databases">
        <authorList>
            <person name="Macdonald S."/>
            <person name="Ahmed S."/>
            <person name="Newling K."/>
        </authorList>
    </citation>
    <scope>NUCLEOTIDE SEQUENCE [LARGE SCALE GENOMIC DNA]</scope>
</reference>